<dbReference type="PROSITE" id="PS51704">
    <property type="entry name" value="GP_PDE"/>
    <property type="match status" value="1"/>
</dbReference>
<accession>A0AA97FE54</accession>
<dbReference type="EMBL" id="CP118157">
    <property type="protein sequence ID" value="WOF21473.1"/>
    <property type="molecule type" value="Genomic_DNA"/>
</dbReference>
<organism evidence="2 3">
    <name type="scientific">Microbacterium betulae</name>
    <dbReference type="NCBI Taxonomy" id="2981139"/>
    <lineage>
        <taxon>Bacteria</taxon>
        <taxon>Bacillati</taxon>
        <taxon>Actinomycetota</taxon>
        <taxon>Actinomycetes</taxon>
        <taxon>Micrococcales</taxon>
        <taxon>Microbacteriaceae</taxon>
        <taxon>Microbacterium</taxon>
    </lineage>
</organism>
<evidence type="ECO:0000313" key="3">
    <source>
        <dbReference type="Proteomes" id="UP001305498"/>
    </source>
</evidence>
<dbReference type="GO" id="GO:0006629">
    <property type="term" value="P:lipid metabolic process"/>
    <property type="evidence" value="ECO:0007669"/>
    <property type="project" value="InterPro"/>
</dbReference>
<dbReference type="PANTHER" id="PTHR43805">
    <property type="entry name" value="GLYCEROPHOSPHORYL DIESTER PHOSPHODIESTERASE"/>
    <property type="match status" value="1"/>
</dbReference>
<feature type="domain" description="GP-PDE" evidence="1">
    <location>
        <begin position="12"/>
        <end position="253"/>
    </location>
</feature>
<evidence type="ECO:0000313" key="2">
    <source>
        <dbReference type="EMBL" id="WOF21473.1"/>
    </source>
</evidence>
<sequence>MTHAYLTGARRPRVLAHRGLVTGQMAADGLVENSVAAIAAAHAVGAEYVESDCRLTSDGAVVLFHDDTLERVTGDPRRVSEVTLHELAELMAPRGGLALLEDVLRDFPDTRFNIDVKTDDAAAPAGRIVSEHAERVLLTSFSDERRRIALQSAAPARPATSAGSSIIRRLVLSTAVGARRRAGRLLDGIDALQIPERQNGVRVLTPRLLRWAHEHGVEIHVWTVDDVPRMRRLLARGVDGIVTNRADAALVETPA</sequence>
<dbReference type="RefSeq" id="WP_317137949.1">
    <property type="nucleotide sequence ID" value="NZ_CP118157.1"/>
</dbReference>
<dbReference type="InterPro" id="IPR017946">
    <property type="entry name" value="PLC-like_Pdiesterase_TIM-brl"/>
</dbReference>
<dbReference type="KEGG" id="mbet:N8K70_08670"/>
<dbReference type="Pfam" id="PF03009">
    <property type="entry name" value="GDPD"/>
    <property type="match status" value="1"/>
</dbReference>
<proteinExistence type="predicted"/>
<dbReference type="SUPFAM" id="SSF51695">
    <property type="entry name" value="PLC-like phosphodiesterases"/>
    <property type="match status" value="1"/>
</dbReference>
<keyword evidence="3" id="KW-1185">Reference proteome</keyword>
<dbReference type="PANTHER" id="PTHR43805:SF1">
    <property type="entry name" value="GP-PDE DOMAIN-CONTAINING PROTEIN"/>
    <property type="match status" value="1"/>
</dbReference>
<dbReference type="InterPro" id="IPR030395">
    <property type="entry name" value="GP_PDE_dom"/>
</dbReference>
<gene>
    <name evidence="2" type="ORF">N8K70_08670</name>
</gene>
<reference evidence="2 3" key="1">
    <citation type="submission" date="2023-02" db="EMBL/GenBank/DDBJ databases">
        <title>Microbacterium betulae sp. nov., isolated from birch wood.</title>
        <authorList>
            <person name="Pasciak M."/>
            <person name="Pawlik K.J."/>
            <person name="Martynowski D."/>
            <person name="Laczmanski L."/>
            <person name="Ciekot J."/>
            <person name="Szponar B."/>
            <person name="Wojcik-Fatla A."/>
            <person name="Mackiewicz B."/>
            <person name="Farian E."/>
            <person name="Cholewa G."/>
            <person name="Cholewa A."/>
            <person name="Dutkiewicz J."/>
        </authorList>
    </citation>
    <scope>NUCLEOTIDE SEQUENCE [LARGE SCALE GENOMIC DNA]</scope>
    <source>
        <strain evidence="2 3">AB</strain>
    </source>
</reference>
<protein>
    <submittedName>
        <fullName evidence="2">Glycerophosphodiester phosphodiesterase family protein</fullName>
    </submittedName>
</protein>
<dbReference type="Gene3D" id="3.20.20.190">
    <property type="entry name" value="Phosphatidylinositol (PI) phosphodiesterase"/>
    <property type="match status" value="1"/>
</dbReference>
<evidence type="ECO:0000259" key="1">
    <source>
        <dbReference type="PROSITE" id="PS51704"/>
    </source>
</evidence>
<dbReference type="AlphaFoldDB" id="A0AA97FE54"/>
<dbReference type="Proteomes" id="UP001305498">
    <property type="component" value="Chromosome"/>
</dbReference>
<name>A0AA97FE54_9MICO</name>
<dbReference type="GO" id="GO:0008081">
    <property type="term" value="F:phosphoric diester hydrolase activity"/>
    <property type="evidence" value="ECO:0007669"/>
    <property type="project" value="InterPro"/>
</dbReference>